<dbReference type="KEGG" id="ats:109773371"/>
<keyword evidence="3" id="KW-0238">DNA-binding</keyword>
<comment type="subcellular location">
    <subcellularLocation>
        <location evidence="1">Nucleus</location>
    </subcellularLocation>
</comment>
<organism evidence="8 9">
    <name type="scientific">Aegilops tauschii subsp. strangulata</name>
    <name type="common">Goatgrass</name>
    <dbReference type="NCBI Taxonomy" id="200361"/>
    <lineage>
        <taxon>Eukaryota</taxon>
        <taxon>Viridiplantae</taxon>
        <taxon>Streptophyta</taxon>
        <taxon>Embryophyta</taxon>
        <taxon>Tracheophyta</taxon>
        <taxon>Spermatophyta</taxon>
        <taxon>Magnoliopsida</taxon>
        <taxon>Liliopsida</taxon>
        <taxon>Poales</taxon>
        <taxon>Poaceae</taxon>
        <taxon>BOP clade</taxon>
        <taxon>Pooideae</taxon>
        <taxon>Triticodae</taxon>
        <taxon>Triticeae</taxon>
        <taxon>Triticinae</taxon>
        <taxon>Aegilops</taxon>
    </lineage>
</organism>
<dbReference type="Gene3D" id="1.10.10.60">
    <property type="entry name" value="Homeodomain-like"/>
    <property type="match status" value="1"/>
</dbReference>
<feature type="domain" description="HTH myb-type" evidence="7">
    <location>
        <begin position="21"/>
        <end position="74"/>
    </location>
</feature>
<accession>A0A453SYM0</accession>
<dbReference type="InterPro" id="IPR006447">
    <property type="entry name" value="Myb_dom_plants"/>
</dbReference>
<dbReference type="Pfam" id="PF00249">
    <property type="entry name" value="Myb_DNA-binding"/>
    <property type="match status" value="1"/>
</dbReference>
<dbReference type="InterPro" id="IPR001005">
    <property type="entry name" value="SANT/Myb"/>
</dbReference>
<dbReference type="OMA" id="CVYASHD"/>
<keyword evidence="5" id="KW-0539">Nucleus</keyword>
<evidence type="ECO:0000256" key="1">
    <source>
        <dbReference type="ARBA" id="ARBA00004123"/>
    </source>
</evidence>
<keyword evidence="9" id="KW-1185">Reference proteome</keyword>
<protein>
    <recommendedName>
        <fullName evidence="7">HTH myb-type domain-containing protein</fullName>
    </recommendedName>
</protein>
<feature type="region of interest" description="Disordered" evidence="6">
    <location>
        <begin position="154"/>
        <end position="184"/>
    </location>
</feature>
<dbReference type="PROSITE" id="PS51294">
    <property type="entry name" value="HTH_MYB"/>
    <property type="match status" value="1"/>
</dbReference>
<name>A0A453SYM0_AEGTS</name>
<dbReference type="GO" id="GO:0003700">
    <property type="term" value="F:DNA-binding transcription factor activity"/>
    <property type="evidence" value="ECO:0007669"/>
    <property type="project" value="InterPro"/>
</dbReference>
<feature type="compositionally biased region" description="Polar residues" evidence="6">
    <location>
        <begin position="201"/>
        <end position="213"/>
    </location>
</feature>
<dbReference type="Proteomes" id="UP000015105">
    <property type="component" value="Chromosome 7D"/>
</dbReference>
<dbReference type="AlphaFoldDB" id="A0A453SYM0"/>
<sequence length="250" mass="27662">MRGFERRGVRQYNRSDDPRMRWTEELHRQFIEAVDCLGGQDEATPKRILQLMGAKGVSISHVKSHLQMYRSSFSNTNSNGGPPNASVDRCRGHRAVDTSWNGHGNDMAAASDRIDASSCTVPPRGCRSSPPYQIPMIEGVFRSWEQSRGRLPWNSIMPSEKATGSARHADSRTHQKNRQPTPGCDLTLSIGRCEEEAMVASSDTDVSSMTTEESAAVPARDRGADYHRRSDTAGLNLDLNLDLAVSSSWL</sequence>
<evidence type="ECO:0000313" key="8">
    <source>
        <dbReference type="EnsemblPlants" id="AET7Gv21156500.1"/>
    </source>
</evidence>
<dbReference type="EnsemblPlants" id="AET7Gv21156500.1">
    <property type="protein sequence ID" value="AET7Gv21156500.1"/>
    <property type="gene ID" value="AET7Gv21156500"/>
</dbReference>
<evidence type="ECO:0000256" key="3">
    <source>
        <dbReference type="ARBA" id="ARBA00023125"/>
    </source>
</evidence>
<reference evidence="9" key="2">
    <citation type="journal article" date="2017" name="Nat. Plants">
        <title>The Aegilops tauschii genome reveals multiple impacts of transposons.</title>
        <authorList>
            <person name="Zhao G."/>
            <person name="Zou C."/>
            <person name="Li K."/>
            <person name="Wang K."/>
            <person name="Li T."/>
            <person name="Gao L."/>
            <person name="Zhang X."/>
            <person name="Wang H."/>
            <person name="Yang Z."/>
            <person name="Liu X."/>
            <person name="Jiang W."/>
            <person name="Mao L."/>
            <person name="Kong X."/>
            <person name="Jiao Y."/>
            <person name="Jia J."/>
        </authorList>
    </citation>
    <scope>NUCLEOTIDE SEQUENCE [LARGE SCALE GENOMIC DNA]</scope>
    <source>
        <strain evidence="9">cv. AL8/78</strain>
    </source>
</reference>
<dbReference type="FunFam" id="1.10.10.60:FF:000007">
    <property type="entry name" value="Two-component response regulator"/>
    <property type="match status" value="1"/>
</dbReference>
<evidence type="ECO:0000313" key="9">
    <source>
        <dbReference type="Proteomes" id="UP000015105"/>
    </source>
</evidence>
<reference evidence="9" key="1">
    <citation type="journal article" date="2014" name="Science">
        <title>Ancient hybridizations among the ancestral genomes of bread wheat.</title>
        <authorList>
            <consortium name="International Wheat Genome Sequencing Consortium,"/>
            <person name="Marcussen T."/>
            <person name="Sandve S.R."/>
            <person name="Heier L."/>
            <person name="Spannagl M."/>
            <person name="Pfeifer M."/>
            <person name="Jakobsen K.S."/>
            <person name="Wulff B.B."/>
            <person name="Steuernagel B."/>
            <person name="Mayer K.F."/>
            <person name="Olsen O.A."/>
        </authorList>
    </citation>
    <scope>NUCLEOTIDE SEQUENCE [LARGE SCALE GENOMIC DNA]</scope>
    <source>
        <strain evidence="9">cv. AL8/78</strain>
    </source>
</reference>
<evidence type="ECO:0000256" key="6">
    <source>
        <dbReference type="SAM" id="MobiDB-lite"/>
    </source>
</evidence>
<dbReference type="PANTHER" id="PTHR31314">
    <property type="entry name" value="MYB FAMILY TRANSCRIPTION FACTOR PHL7-LIKE"/>
    <property type="match status" value="1"/>
</dbReference>
<dbReference type="NCBIfam" id="TIGR01557">
    <property type="entry name" value="myb_SHAQKYF"/>
    <property type="match status" value="1"/>
</dbReference>
<dbReference type="SUPFAM" id="SSF46689">
    <property type="entry name" value="Homeodomain-like"/>
    <property type="match status" value="1"/>
</dbReference>
<evidence type="ECO:0000259" key="7">
    <source>
        <dbReference type="PROSITE" id="PS51294"/>
    </source>
</evidence>
<keyword evidence="2" id="KW-0805">Transcription regulation</keyword>
<reference evidence="8" key="3">
    <citation type="journal article" date="2017" name="Nature">
        <title>Genome sequence of the progenitor of the wheat D genome Aegilops tauschii.</title>
        <authorList>
            <person name="Luo M.C."/>
            <person name="Gu Y.Q."/>
            <person name="Puiu D."/>
            <person name="Wang H."/>
            <person name="Twardziok S.O."/>
            <person name="Deal K.R."/>
            <person name="Huo N."/>
            <person name="Zhu T."/>
            <person name="Wang L."/>
            <person name="Wang Y."/>
            <person name="McGuire P.E."/>
            <person name="Liu S."/>
            <person name="Long H."/>
            <person name="Ramasamy R.K."/>
            <person name="Rodriguez J.C."/>
            <person name="Van S.L."/>
            <person name="Yuan L."/>
            <person name="Wang Z."/>
            <person name="Xia Z."/>
            <person name="Xiao L."/>
            <person name="Anderson O.D."/>
            <person name="Ouyang S."/>
            <person name="Liang Y."/>
            <person name="Zimin A.V."/>
            <person name="Pertea G."/>
            <person name="Qi P."/>
            <person name="Bennetzen J.L."/>
            <person name="Dai X."/>
            <person name="Dawson M.W."/>
            <person name="Muller H.G."/>
            <person name="Kugler K."/>
            <person name="Rivarola-Duarte L."/>
            <person name="Spannagl M."/>
            <person name="Mayer K.F.X."/>
            <person name="Lu F.H."/>
            <person name="Bevan M.W."/>
            <person name="Leroy P."/>
            <person name="Li P."/>
            <person name="You F.M."/>
            <person name="Sun Q."/>
            <person name="Liu Z."/>
            <person name="Lyons E."/>
            <person name="Wicker T."/>
            <person name="Salzberg S.L."/>
            <person name="Devos K.M."/>
            <person name="Dvorak J."/>
        </authorList>
    </citation>
    <scope>NUCLEOTIDE SEQUENCE [LARGE SCALE GENOMIC DNA]</scope>
    <source>
        <strain evidence="8">cv. AL8/78</strain>
    </source>
</reference>
<dbReference type="InterPro" id="IPR017930">
    <property type="entry name" value="Myb_dom"/>
</dbReference>
<evidence type="ECO:0000256" key="5">
    <source>
        <dbReference type="ARBA" id="ARBA00023242"/>
    </source>
</evidence>
<dbReference type="InterPro" id="IPR009057">
    <property type="entry name" value="Homeodomain-like_sf"/>
</dbReference>
<keyword evidence="4" id="KW-0804">Transcription</keyword>
<dbReference type="OrthoDB" id="551907at2759"/>
<dbReference type="GO" id="GO:0005634">
    <property type="term" value="C:nucleus"/>
    <property type="evidence" value="ECO:0007669"/>
    <property type="project" value="UniProtKB-SubCell"/>
</dbReference>
<reference evidence="8" key="5">
    <citation type="journal article" date="2021" name="G3 (Bethesda)">
        <title>Aegilops tauschii genome assembly Aet v5.0 features greater sequence contiguity and improved annotation.</title>
        <authorList>
            <person name="Wang L."/>
            <person name="Zhu T."/>
            <person name="Rodriguez J.C."/>
            <person name="Deal K.R."/>
            <person name="Dubcovsky J."/>
            <person name="McGuire P.E."/>
            <person name="Lux T."/>
            <person name="Spannagl M."/>
            <person name="Mayer K.F.X."/>
            <person name="Baldrich P."/>
            <person name="Meyers B.C."/>
            <person name="Huo N."/>
            <person name="Gu Y.Q."/>
            <person name="Zhou H."/>
            <person name="Devos K.M."/>
            <person name="Bennetzen J.L."/>
            <person name="Unver T."/>
            <person name="Budak H."/>
            <person name="Gulick P.J."/>
            <person name="Galiba G."/>
            <person name="Kalapos B."/>
            <person name="Nelson D.R."/>
            <person name="Li P."/>
            <person name="You F.M."/>
            <person name="Luo M.C."/>
            <person name="Dvorak J."/>
        </authorList>
    </citation>
    <scope>NUCLEOTIDE SEQUENCE [LARGE SCALE GENOMIC DNA]</scope>
    <source>
        <strain evidence="8">cv. AL8/78</strain>
    </source>
</reference>
<feature type="region of interest" description="Disordered" evidence="6">
    <location>
        <begin position="200"/>
        <end position="225"/>
    </location>
</feature>
<proteinExistence type="predicted"/>
<dbReference type="PANTHER" id="PTHR31314:SF186">
    <property type="entry name" value="HTH MYB-TYPE DOMAIN-CONTAINING PROTEIN"/>
    <property type="match status" value="1"/>
</dbReference>
<dbReference type="GO" id="GO:0003677">
    <property type="term" value="F:DNA binding"/>
    <property type="evidence" value="ECO:0007669"/>
    <property type="project" value="UniProtKB-KW"/>
</dbReference>
<dbReference type="Gramene" id="AET7Gv21156500.1">
    <property type="protein sequence ID" value="AET7Gv21156500.1"/>
    <property type="gene ID" value="AET7Gv21156500"/>
</dbReference>
<dbReference type="InterPro" id="IPR046955">
    <property type="entry name" value="PHR1-like"/>
</dbReference>
<evidence type="ECO:0000256" key="2">
    <source>
        <dbReference type="ARBA" id="ARBA00023015"/>
    </source>
</evidence>
<evidence type="ECO:0000256" key="4">
    <source>
        <dbReference type="ARBA" id="ARBA00023163"/>
    </source>
</evidence>
<dbReference type="RefSeq" id="XP_020187651.1">
    <property type="nucleotide sequence ID" value="XM_020332062.3"/>
</dbReference>
<dbReference type="GeneID" id="109773371"/>
<reference evidence="8" key="4">
    <citation type="submission" date="2019-03" db="UniProtKB">
        <authorList>
            <consortium name="EnsemblPlants"/>
        </authorList>
    </citation>
    <scope>IDENTIFICATION</scope>
</reference>